<evidence type="ECO:0000256" key="5">
    <source>
        <dbReference type="ARBA" id="ARBA00022801"/>
    </source>
</evidence>
<dbReference type="RefSeq" id="WP_071077595.1">
    <property type="nucleotide sequence ID" value="NZ_LFKP01000008.1"/>
</dbReference>
<evidence type="ECO:0000259" key="9">
    <source>
        <dbReference type="PROSITE" id="PS52035"/>
    </source>
</evidence>
<protein>
    <submittedName>
        <fullName evidence="10">Zinc carboxypeptidase</fullName>
    </submittedName>
</protein>
<organism evidence="10 11">
    <name type="scientific">Janthinobacterium lividum</name>
    <dbReference type="NCBI Taxonomy" id="29581"/>
    <lineage>
        <taxon>Bacteria</taxon>
        <taxon>Pseudomonadati</taxon>
        <taxon>Pseudomonadota</taxon>
        <taxon>Betaproteobacteria</taxon>
        <taxon>Burkholderiales</taxon>
        <taxon>Oxalobacteraceae</taxon>
        <taxon>Janthinobacterium</taxon>
    </lineage>
</organism>
<comment type="similarity">
    <text evidence="2 8">Belongs to the peptidase M14 family.</text>
</comment>
<evidence type="ECO:0000256" key="3">
    <source>
        <dbReference type="ARBA" id="ARBA00022670"/>
    </source>
</evidence>
<dbReference type="SUPFAM" id="SSF53187">
    <property type="entry name" value="Zn-dependent exopeptidases"/>
    <property type="match status" value="1"/>
</dbReference>
<name>A0A1S1U773_9BURK</name>
<dbReference type="GO" id="GO:0006508">
    <property type="term" value="P:proteolysis"/>
    <property type="evidence" value="ECO:0007669"/>
    <property type="project" value="UniProtKB-KW"/>
</dbReference>
<dbReference type="GO" id="GO:0004181">
    <property type="term" value="F:metallocarboxypeptidase activity"/>
    <property type="evidence" value="ECO:0007669"/>
    <property type="project" value="InterPro"/>
</dbReference>
<keyword evidence="10" id="KW-0121">Carboxypeptidase</keyword>
<reference evidence="10 11" key="1">
    <citation type="submission" date="2015-06" db="EMBL/GenBank/DDBJ databases">
        <title>Draft genome sequencing of a biphenyl-degrading bacterium, Janthinobacterium lividum MEG1.</title>
        <authorList>
            <person name="Shimodaira J."/>
            <person name="Hatta T."/>
        </authorList>
    </citation>
    <scope>NUCLEOTIDE SEQUENCE [LARGE SCALE GENOMIC DNA]</scope>
    <source>
        <strain evidence="10 11">MEG1</strain>
    </source>
</reference>
<feature type="domain" description="Peptidase M14" evidence="9">
    <location>
        <begin position="2"/>
        <end position="278"/>
    </location>
</feature>
<evidence type="ECO:0000313" key="10">
    <source>
        <dbReference type="EMBL" id="OHV96116.1"/>
    </source>
</evidence>
<evidence type="ECO:0000256" key="2">
    <source>
        <dbReference type="ARBA" id="ARBA00005988"/>
    </source>
</evidence>
<keyword evidence="6" id="KW-0862">Zinc</keyword>
<comment type="caution">
    <text evidence="8">Lacks conserved residue(s) required for the propagation of feature annotation.</text>
</comment>
<comment type="caution">
    <text evidence="10">The sequence shown here is derived from an EMBL/GenBank/DDBJ whole genome shotgun (WGS) entry which is preliminary data.</text>
</comment>
<keyword evidence="3" id="KW-0645">Protease</keyword>
<evidence type="ECO:0000256" key="8">
    <source>
        <dbReference type="PROSITE-ProRule" id="PRU01379"/>
    </source>
</evidence>
<proteinExistence type="inferred from homology"/>
<dbReference type="Pfam" id="PF00246">
    <property type="entry name" value="Peptidase_M14"/>
    <property type="match status" value="1"/>
</dbReference>
<keyword evidence="4" id="KW-0479">Metal-binding</keyword>
<evidence type="ECO:0000313" key="11">
    <source>
        <dbReference type="Proteomes" id="UP000179840"/>
    </source>
</evidence>
<dbReference type="Gene3D" id="3.40.630.10">
    <property type="entry name" value="Zn peptidases"/>
    <property type="match status" value="1"/>
</dbReference>
<gene>
    <name evidence="10" type="ORF">AKG95_14930</name>
</gene>
<dbReference type="GO" id="GO:0005615">
    <property type="term" value="C:extracellular space"/>
    <property type="evidence" value="ECO:0007669"/>
    <property type="project" value="TreeGrafter"/>
</dbReference>
<dbReference type="PANTHER" id="PTHR11705">
    <property type="entry name" value="PROTEASE FAMILY M14 CARBOXYPEPTIDASE A,B"/>
    <property type="match status" value="1"/>
</dbReference>
<keyword evidence="7" id="KW-0482">Metalloprotease</keyword>
<evidence type="ECO:0000256" key="1">
    <source>
        <dbReference type="ARBA" id="ARBA00001947"/>
    </source>
</evidence>
<evidence type="ECO:0000256" key="6">
    <source>
        <dbReference type="ARBA" id="ARBA00022833"/>
    </source>
</evidence>
<dbReference type="PROSITE" id="PS00132">
    <property type="entry name" value="CARBOXYPEPT_ZN_1"/>
    <property type="match status" value="1"/>
</dbReference>
<keyword evidence="5" id="KW-0378">Hydrolase</keyword>
<dbReference type="InterPro" id="IPR057246">
    <property type="entry name" value="CARBOXYPEPT_ZN_1"/>
</dbReference>
<dbReference type="InterPro" id="IPR000834">
    <property type="entry name" value="Peptidase_M14"/>
</dbReference>
<sequence length="338" mass="38840">MIEKNLPELVMLKRLIDEGGSHLEVAAPCSIAMDGREFPVYTIAMGNPSPDVPVLGFFGGIHGLERIGTQVLLSFLESLIARLRWDATLHQQLESMRLVFMPLVNPGGMWQATRCNPQGVDLMRNAPLSAREKVPFMLGGQRYSARLPWYRGAPDAPMELESAAVCDLVERELLSRQFSIALDCHSGFGLRDRIWFPHAHTKVPIEHLAEIGALEELFSQSYPNHNYVFEPQSRQYRTHGDLWDYLYLNGTSYSGRVFLPLTLEMGSWLWVKKNPRQLFNRVSIFNPTAAHRLQRVLRRHLVWFDFLMRAASSHGRWMPEGLLRKAQRRRALAQWYES</sequence>
<dbReference type="AlphaFoldDB" id="A0A1S1U773"/>
<dbReference type="GO" id="GO:0008270">
    <property type="term" value="F:zinc ion binding"/>
    <property type="evidence" value="ECO:0007669"/>
    <property type="project" value="InterPro"/>
</dbReference>
<dbReference type="PANTHER" id="PTHR11705:SF143">
    <property type="entry name" value="SLL0236 PROTEIN"/>
    <property type="match status" value="1"/>
</dbReference>
<dbReference type="Proteomes" id="UP000179840">
    <property type="component" value="Unassembled WGS sequence"/>
</dbReference>
<accession>A0A1S1U773</accession>
<evidence type="ECO:0000256" key="4">
    <source>
        <dbReference type="ARBA" id="ARBA00022723"/>
    </source>
</evidence>
<dbReference type="EMBL" id="LFKP01000008">
    <property type="protein sequence ID" value="OHV96116.1"/>
    <property type="molecule type" value="Genomic_DNA"/>
</dbReference>
<dbReference type="PROSITE" id="PS52035">
    <property type="entry name" value="PEPTIDASE_M14"/>
    <property type="match status" value="1"/>
</dbReference>
<comment type="cofactor">
    <cofactor evidence="1">
        <name>Zn(2+)</name>
        <dbReference type="ChEBI" id="CHEBI:29105"/>
    </cofactor>
</comment>
<evidence type="ECO:0000256" key="7">
    <source>
        <dbReference type="ARBA" id="ARBA00023049"/>
    </source>
</evidence>